<dbReference type="UniPathway" id="UPA00068"/>
<comment type="function">
    <text evidence="7">Regulates arginine biosynthesis genes.</text>
</comment>
<comment type="pathway">
    <text evidence="7">Amino-acid biosynthesis; L-arginine biosynthesis [regulation].</text>
</comment>
<proteinExistence type="inferred from homology"/>
<comment type="caution">
    <text evidence="11">The sequence shown here is derived from an EMBL/GenBank/DDBJ whole genome shotgun (WGS) entry which is preliminary data.</text>
</comment>
<dbReference type="InterPro" id="IPR036390">
    <property type="entry name" value="WH_DNA-bd_sf"/>
</dbReference>
<dbReference type="NCBIfam" id="TIGR01529">
    <property type="entry name" value="argR_whole"/>
    <property type="match status" value="1"/>
</dbReference>
<dbReference type="Gene3D" id="1.10.10.10">
    <property type="entry name" value="Winged helix-like DNA-binding domain superfamily/Winged helix DNA-binding domain"/>
    <property type="match status" value="1"/>
</dbReference>
<keyword evidence="3 7" id="KW-0963">Cytoplasm</keyword>
<dbReference type="GO" id="GO:0051259">
    <property type="term" value="P:protein complex oligomerization"/>
    <property type="evidence" value="ECO:0007669"/>
    <property type="project" value="InterPro"/>
</dbReference>
<dbReference type="RefSeq" id="WP_094379582.1">
    <property type="nucleotide sequence ID" value="NZ_NOKA02000003.1"/>
</dbReference>
<name>A0A255I4E5_9FIRM</name>
<reference evidence="12 13" key="1">
    <citation type="journal article" date="2017" name="Genome Announc.">
        <title>Draft Genome Sequence of a Sporulating and Motile Strain of Lachnotalea glycerini Isolated from Water in Quebec City, Canada.</title>
        <authorList>
            <person name="Maheux A.F."/>
            <person name="Boudreau D.K."/>
            <person name="Berube E."/>
            <person name="Boissinot M."/>
            <person name="Raymond F."/>
            <person name="Brodeur S."/>
            <person name="Corbeil J."/>
            <person name="Isabel S."/>
            <person name="Omar R.F."/>
            <person name="Bergeron M.G."/>
        </authorList>
    </citation>
    <scope>NUCLEOTIDE SEQUENCE [LARGE SCALE GENOMIC DNA]</scope>
    <source>
        <strain evidence="12 13">CCRI-19302</strain>
    </source>
</reference>
<dbReference type="GO" id="GO:0003677">
    <property type="term" value="F:DNA binding"/>
    <property type="evidence" value="ECO:0007669"/>
    <property type="project" value="UniProtKB-KW"/>
</dbReference>
<evidence type="ECO:0000313" key="13">
    <source>
        <dbReference type="Proteomes" id="UP000216411"/>
    </source>
</evidence>
<dbReference type="SUPFAM" id="SSF55252">
    <property type="entry name" value="C-terminal domain of arginine repressor"/>
    <property type="match status" value="1"/>
</dbReference>
<evidence type="ECO:0000256" key="3">
    <source>
        <dbReference type="ARBA" id="ARBA00022490"/>
    </source>
</evidence>
<evidence type="ECO:0000256" key="6">
    <source>
        <dbReference type="ARBA" id="ARBA00023163"/>
    </source>
</evidence>
<keyword evidence="13" id="KW-1185">Reference proteome</keyword>
<dbReference type="InterPro" id="IPR036251">
    <property type="entry name" value="Arg_repress_C_sf"/>
</dbReference>
<dbReference type="Proteomes" id="UP000247523">
    <property type="component" value="Unassembled WGS sequence"/>
</dbReference>
<dbReference type="GO" id="GO:0005737">
    <property type="term" value="C:cytoplasm"/>
    <property type="evidence" value="ECO:0007669"/>
    <property type="project" value="UniProtKB-SubCell"/>
</dbReference>
<dbReference type="GO" id="GO:0006526">
    <property type="term" value="P:L-arginine biosynthetic process"/>
    <property type="evidence" value="ECO:0007669"/>
    <property type="project" value="UniProtKB-UniPathway"/>
</dbReference>
<dbReference type="Gene3D" id="3.30.1360.40">
    <property type="match status" value="1"/>
</dbReference>
<keyword evidence="7" id="KW-0028">Amino-acid biosynthesis</keyword>
<dbReference type="PANTHER" id="PTHR34471">
    <property type="entry name" value="ARGININE REPRESSOR"/>
    <property type="match status" value="1"/>
</dbReference>
<dbReference type="GO" id="GO:0003700">
    <property type="term" value="F:DNA-binding transcription factor activity"/>
    <property type="evidence" value="ECO:0007669"/>
    <property type="project" value="UniProtKB-UniRule"/>
</dbReference>
<dbReference type="InterPro" id="IPR001669">
    <property type="entry name" value="Arg_repress"/>
</dbReference>
<dbReference type="EMBL" id="NOKA02000003">
    <property type="protein sequence ID" value="RDY32526.1"/>
    <property type="molecule type" value="Genomic_DNA"/>
</dbReference>
<keyword evidence="4 7" id="KW-0805">Transcription regulation</keyword>
<comment type="subcellular location">
    <subcellularLocation>
        <location evidence="1 7">Cytoplasm</location>
    </subcellularLocation>
</comment>
<evidence type="ECO:0000256" key="8">
    <source>
        <dbReference type="NCBIfam" id="TIGR01529"/>
    </source>
</evidence>
<evidence type="ECO:0000259" key="9">
    <source>
        <dbReference type="Pfam" id="PF01316"/>
    </source>
</evidence>
<evidence type="ECO:0000256" key="4">
    <source>
        <dbReference type="ARBA" id="ARBA00023015"/>
    </source>
</evidence>
<dbReference type="PANTHER" id="PTHR34471:SF1">
    <property type="entry name" value="ARGININE REPRESSOR"/>
    <property type="match status" value="1"/>
</dbReference>
<sequence length="150" mass="16875">MKIERHTKIVELISKYDIETQEELADKLNDSGFNVTQATVSRDIRELKLTKVATDGNRQKYVVLQSQEGWMSEKFIRVLQDGFINMTKASNILVIKTVSGMAMAVAAALDSMQFKEVLGCVAGDDTIFCATRNEEEILVLMDKLRKIIGK</sequence>
<evidence type="ECO:0000256" key="2">
    <source>
        <dbReference type="ARBA" id="ARBA00008316"/>
    </source>
</evidence>
<protein>
    <recommendedName>
        <fullName evidence="7 8">Arginine repressor</fullName>
    </recommendedName>
</protein>
<dbReference type="InterPro" id="IPR020899">
    <property type="entry name" value="Arg_repress_C"/>
</dbReference>
<evidence type="ECO:0000313" key="11">
    <source>
        <dbReference type="EMBL" id="PXV93568.1"/>
    </source>
</evidence>
<dbReference type="EMBL" id="QICS01000002">
    <property type="protein sequence ID" value="PXV93568.1"/>
    <property type="molecule type" value="Genomic_DNA"/>
</dbReference>
<dbReference type="GO" id="GO:1900079">
    <property type="term" value="P:regulation of arginine biosynthetic process"/>
    <property type="evidence" value="ECO:0007669"/>
    <property type="project" value="UniProtKB-UniRule"/>
</dbReference>
<keyword evidence="6 7" id="KW-0804">Transcription</keyword>
<comment type="similarity">
    <text evidence="2 7">Belongs to the ArgR family.</text>
</comment>
<dbReference type="HAMAP" id="MF_00173">
    <property type="entry name" value="Arg_repressor"/>
    <property type="match status" value="1"/>
</dbReference>
<evidence type="ECO:0000313" key="14">
    <source>
        <dbReference type="Proteomes" id="UP000247523"/>
    </source>
</evidence>
<dbReference type="AlphaFoldDB" id="A0A255I4E5"/>
<dbReference type="SUPFAM" id="SSF46785">
    <property type="entry name" value="Winged helix' DNA-binding domain"/>
    <property type="match status" value="1"/>
</dbReference>
<dbReference type="PRINTS" id="PR01467">
    <property type="entry name" value="ARGREPRESSOR"/>
</dbReference>
<accession>A0A255I4E5</accession>
<keyword evidence="5 7" id="KW-0238">DNA-binding</keyword>
<evidence type="ECO:0000256" key="1">
    <source>
        <dbReference type="ARBA" id="ARBA00004496"/>
    </source>
</evidence>
<keyword evidence="7" id="KW-0055">Arginine biosynthesis</keyword>
<reference evidence="12" key="3">
    <citation type="submission" date="2018-07" db="EMBL/GenBank/DDBJ databases">
        <authorList>
            <person name="Quirk P.G."/>
            <person name="Krulwich T.A."/>
        </authorList>
    </citation>
    <scope>NUCLEOTIDE SEQUENCE</scope>
    <source>
        <strain evidence="12">CCRI-19302</strain>
    </source>
</reference>
<gene>
    <name evidence="7 12" type="primary">argR</name>
    <name evidence="11" type="ORF">C8E03_102337</name>
    <name evidence="12" type="ORF">CG710_003595</name>
</gene>
<evidence type="ECO:0000256" key="7">
    <source>
        <dbReference type="HAMAP-Rule" id="MF_00173"/>
    </source>
</evidence>
<reference evidence="11 14" key="2">
    <citation type="submission" date="2018-05" db="EMBL/GenBank/DDBJ databases">
        <title>Genomic Encyclopedia of Type Strains, Phase IV (KMG-IV): sequencing the most valuable type-strain genomes for metagenomic binning, comparative biology and taxonomic classification.</title>
        <authorList>
            <person name="Goeker M."/>
        </authorList>
    </citation>
    <scope>NUCLEOTIDE SEQUENCE [LARGE SCALE GENOMIC DNA]</scope>
    <source>
        <strain evidence="11 14">DSM 28816</strain>
    </source>
</reference>
<evidence type="ECO:0000313" key="12">
    <source>
        <dbReference type="EMBL" id="RDY32526.1"/>
    </source>
</evidence>
<feature type="domain" description="Arginine repressor C-terminal" evidence="10">
    <location>
        <begin position="79"/>
        <end position="145"/>
    </location>
</feature>
<organism evidence="11 14">
    <name type="scientific">Lachnotalea glycerini</name>
    <dbReference type="NCBI Taxonomy" id="1763509"/>
    <lineage>
        <taxon>Bacteria</taxon>
        <taxon>Bacillati</taxon>
        <taxon>Bacillota</taxon>
        <taxon>Clostridia</taxon>
        <taxon>Lachnospirales</taxon>
        <taxon>Lachnospiraceae</taxon>
        <taxon>Lachnotalea</taxon>
    </lineage>
</organism>
<dbReference type="OrthoDB" id="9807089at2"/>
<dbReference type="InterPro" id="IPR020900">
    <property type="entry name" value="Arg_repress_DNA-bd"/>
</dbReference>
<dbReference type="Pfam" id="PF01316">
    <property type="entry name" value="Arg_repressor"/>
    <property type="match status" value="1"/>
</dbReference>
<dbReference type="InterPro" id="IPR036388">
    <property type="entry name" value="WH-like_DNA-bd_sf"/>
</dbReference>
<keyword evidence="7" id="KW-0678">Repressor</keyword>
<dbReference type="Pfam" id="PF02863">
    <property type="entry name" value="Arg_repressor_C"/>
    <property type="match status" value="1"/>
</dbReference>
<dbReference type="Proteomes" id="UP000216411">
    <property type="component" value="Unassembled WGS sequence"/>
</dbReference>
<feature type="domain" description="Arginine repressor DNA-binding" evidence="9">
    <location>
        <begin position="2"/>
        <end position="68"/>
    </location>
</feature>
<evidence type="ECO:0000256" key="5">
    <source>
        <dbReference type="ARBA" id="ARBA00023125"/>
    </source>
</evidence>
<dbReference type="GO" id="GO:0034618">
    <property type="term" value="F:arginine binding"/>
    <property type="evidence" value="ECO:0007669"/>
    <property type="project" value="InterPro"/>
</dbReference>
<evidence type="ECO:0000259" key="10">
    <source>
        <dbReference type="Pfam" id="PF02863"/>
    </source>
</evidence>